<proteinExistence type="predicted"/>
<organism evidence="1 2">
    <name type="scientific">Knufia fluminis</name>
    <dbReference type="NCBI Taxonomy" id="191047"/>
    <lineage>
        <taxon>Eukaryota</taxon>
        <taxon>Fungi</taxon>
        <taxon>Dikarya</taxon>
        <taxon>Ascomycota</taxon>
        <taxon>Pezizomycotina</taxon>
        <taxon>Eurotiomycetes</taxon>
        <taxon>Chaetothyriomycetidae</taxon>
        <taxon>Chaetothyriales</taxon>
        <taxon>Trichomeriaceae</taxon>
        <taxon>Knufia</taxon>
    </lineage>
</organism>
<accession>A0AAN8ELD5</accession>
<dbReference type="Proteomes" id="UP001316803">
    <property type="component" value="Unassembled WGS sequence"/>
</dbReference>
<keyword evidence="2" id="KW-1185">Reference proteome</keyword>
<protein>
    <submittedName>
        <fullName evidence="1">Uncharacterized protein</fullName>
    </submittedName>
</protein>
<evidence type="ECO:0000313" key="2">
    <source>
        <dbReference type="Proteomes" id="UP001316803"/>
    </source>
</evidence>
<gene>
    <name evidence="1" type="ORF">OHC33_005446</name>
</gene>
<evidence type="ECO:0000313" key="1">
    <source>
        <dbReference type="EMBL" id="KAK5953502.1"/>
    </source>
</evidence>
<comment type="caution">
    <text evidence="1">The sequence shown here is derived from an EMBL/GenBank/DDBJ whole genome shotgun (WGS) entry which is preliminary data.</text>
</comment>
<name>A0AAN8ELD5_9EURO</name>
<dbReference type="AlphaFoldDB" id="A0AAN8ELD5"/>
<dbReference type="EMBL" id="JAKLMC020000011">
    <property type="protein sequence ID" value="KAK5953502.1"/>
    <property type="molecule type" value="Genomic_DNA"/>
</dbReference>
<reference evidence="1 2" key="1">
    <citation type="submission" date="2022-12" db="EMBL/GenBank/DDBJ databases">
        <title>Genomic features and morphological characterization of a novel Knufia sp. strain isolated from spacecraft assembly facility.</title>
        <authorList>
            <person name="Teixeira M."/>
            <person name="Chander A.M."/>
            <person name="Stajich J.E."/>
            <person name="Venkateswaran K."/>
        </authorList>
    </citation>
    <scope>NUCLEOTIDE SEQUENCE [LARGE SCALE GENOMIC DNA]</scope>
    <source>
        <strain evidence="1 2">FJI-L2-BK-P2</strain>
    </source>
</reference>
<sequence>MAPLHFLGLPAELRCMVYEHYFASEQRSLVFLQKVPRDLEERLQSKKSFLSPNLSRTTAEQTGMAFTLSWETLPLRWVSKQVRAETSAYHGTGTTTLHFQPLFMLGCSLGNLASKLSASARTSISCIVLRSVQGIDGLTITKTLFPRLERLTVASVAQRTSMGYRRRNATLPIPQTPLGNNFIRWTDPFLRLRTSDICELDRPVAYFIEPSKVALQDVWSGANEQDTKLGRRAWHATSDGIMNVPPVEERGFSISFCLPIMVYNTDQSSQLRHWEESVQREQDPLARRRGEATVKHEQEHVAQPQPRVSLDIQCDFDTRTIMQKQNWRIMG</sequence>